<dbReference type="EMBL" id="MFDT01000075">
    <property type="protein sequence ID" value="OGE64191.1"/>
    <property type="molecule type" value="Genomic_DNA"/>
</dbReference>
<dbReference type="Pfam" id="PF00275">
    <property type="entry name" value="EPSP_synthase"/>
    <property type="match status" value="1"/>
</dbReference>
<reference evidence="16 17" key="1">
    <citation type="journal article" date="2016" name="Nat. Commun.">
        <title>Thousands of microbial genomes shed light on interconnected biogeochemical processes in an aquifer system.</title>
        <authorList>
            <person name="Anantharaman K."/>
            <person name="Brown C.T."/>
            <person name="Hug L.A."/>
            <person name="Sharon I."/>
            <person name="Castelle C.J."/>
            <person name="Probst A.J."/>
            <person name="Thomas B.C."/>
            <person name="Singh A."/>
            <person name="Wilkins M.J."/>
            <person name="Karaoz U."/>
            <person name="Brodie E.L."/>
            <person name="Williams K.H."/>
            <person name="Hubbard S.S."/>
            <person name="Banfield J.F."/>
        </authorList>
    </citation>
    <scope>NUCLEOTIDE SEQUENCE [LARGE SCALE GENOMIC DNA]</scope>
</reference>
<dbReference type="SUPFAM" id="SSF55205">
    <property type="entry name" value="EPT/RTPC-like"/>
    <property type="match status" value="1"/>
</dbReference>
<dbReference type="NCBIfam" id="TIGR01072">
    <property type="entry name" value="murA"/>
    <property type="match status" value="1"/>
</dbReference>
<accession>A0A1F5MFQ1</accession>
<keyword evidence="6" id="KW-0133">Cell shape</keyword>
<evidence type="ECO:0000256" key="9">
    <source>
        <dbReference type="ARBA" id="ARBA00023316"/>
    </source>
</evidence>
<evidence type="ECO:0000256" key="13">
    <source>
        <dbReference type="ARBA" id="ARBA00047527"/>
    </source>
</evidence>
<dbReference type="InterPro" id="IPR050068">
    <property type="entry name" value="MurA_subfamily"/>
</dbReference>
<evidence type="ECO:0000256" key="10">
    <source>
        <dbReference type="ARBA" id="ARBA00038367"/>
    </source>
</evidence>
<evidence type="ECO:0000256" key="5">
    <source>
        <dbReference type="ARBA" id="ARBA00022679"/>
    </source>
</evidence>
<evidence type="ECO:0000313" key="17">
    <source>
        <dbReference type="Proteomes" id="UP000178859"/>
    </source>
</evidence>
<dbReference type="Gene3D" id="3.65.10.10">
    <property type="entry name" value="Enolpyruvate transferase domain"/>
    <property type="match status" value="2"/>
</dbReference>
<proteinExistence type="inferred from homology"/>
<dbReference type="Proteomes" id="UP000178859">
    <property type="component" value="Unassembled WGS sequence"/>
</dbReference>
<evidence type="ECO:0000256" key="2">
    <source>
        <dbReference type="ARBA" id="ARBA00004752"/>
    </source>
</evidence>
<comment type="catalytic activity">
    <reaction evidence="13">
        <text>phosphoenolpyruvate + UDP-N-acetyl-alpha-D-glucosamine = UDP-N-acetyl-3-O-(1-carboxyvinyl)-alpha-D-glucosamine + phosphate</text>
        <dbReference type="Rhea" id="RHEA:18681"/>
        <dbReference type="ChEBI" id="CHEBI:43474"/>
        <dbReference type="ChEBI" id="CHEBI:57705"/>
        <dbReference type="ChEBI" id="CHEBI:58702"/>
        <dbReference type="ChEBI" id="CHEBI:68483"/>
        <dbReference type="EC" id="2.5.1.7"/>
    </reaction>
</comment>
<keyword evidence="5 16" id="KW-0808">Transferase</keyword>
<dbReference type="AlphaFoldDB" id="A0A1F5MFQ1"/>
<name>A0A1F5MFQ1_9BACT</name>
<protein>
    <recommendedName>
        <fullName evidence="12 14">UDP-N-acetylglucosamine 1-carboxyvinyltransferase</fullName>
        <ecNumber evidence="11 14">2.5.1.7</ecNumber>
    </recommendedName>
</protein>
<evidence type="ECO:0000259" key="15">
    <source>
        <dbReference type="Pfam" id="PF00275"/>
    </source>
</evidence>
<evidence type="ECO:0000256" key="7">
    <source>
        <dbReference type="ARBA" id="ARBA00022984"/>
    </source>
</evidence>
<evidence type="ECO:0000256" key="11">
    <source>
        <dbReference type="ARBA" id="ARBA00039108"/>
    </source>
</evidence>
<dbReference type="InterPro" id="IPR005750">
    <property type="entry name" value="UDP_GlcNAc_COvinyl_MurA"/>
</dbReference>
<keyword evidence="8" id="KW-0131">Cell cycle</keyword>
<comment type="similarity">
    <text evidence="10">Belongs to the EPSP synthase family. MurA subfamily.</text>
</comment>
<dbReference type="GO" id="GO:0008360">
    <property type="term" value="P:regulation of cell shape"/>
    <property type="evidence" value="ECO:0007669"/>
    <property type="project" value="UniProtKB-KW"/>
</dbReference>
<dbReference type="GO" id="GO:0071555">
    <property type="term" value="P:cell wall organization"/>
    <property type="evidence" value="ECO:0007669"/>
    <property type="project" value="UniProtKB-KW"/>
</dbReference>
<keyword evidence="3" id="KW-0963">Cytoplasm</keyword>
<dbReference type="NCBIfam" id="NF006873">
    <property type="entry name" value="PRK09369.1"/>
    <property type="match status" value="1"/>
</dbReference>
<dbReference type="GO" id="GO:0008760">
    <property type="term" value="F:UDP-N-acetylglucosamine 1-carboxyvinyltransferase activity"/>
    <property type="evidence" value="ECO:0007669"/>
    <property type="project" value="UniProtKB-UniRule"/>
</dbReference>
<comment type="caution">
    <text evidence="16">The sequence shown here is derived from an EMBL/GenBank/DDBJ whole genome shotgun (WGS) entry which is preliminary data.</text>
</comment>
<dbReference type="InterPro" id="IPR001986">
    <property type="entry name" value="Enolpyruvate_Tfrase_dom"/>
</dbReference>
<dbReference type="EC" id="2.5.1.7" evidence="11 14"/>
<dbReference type="GO" id="GO:0019277">
    <property type="term" value="P:UDP-N-acetylgalactosamine biosynthetic process"/>
    <property type="evidence" value="ECO:0007669"/>
    <property type="project" value="InterPro"/>
</dbReference>
<evidence type="ECO:0000256" key="3">
    <source>
        <dbReference type="ARBA" id="ARBA00022490"/>
    </source>
</evidence>
<gene>
    <name evidence="16" type="ORF">A3I48_03285</name>
</gene>
<keyword evidence="7" id="KW-0573">Peptidoglycan synthesis</keyword>
<evidence type="ECO:0000256" key="8">
    <source>
        <dbReference type="ARBA" id="ARBA00023306"/>
    </source>
</evidence>
<dbReference type="GO" id="GO:0005737">
    <property type="term" value="C:cytoplasm"/>
    <property type="evidence" value="ECO:0007669"/>
    <property type="project" value="UniProtKB-SubCell"/>
</dbReference>
<evidence type="ECO:0000256" key="12">
    <source>
        <dbReference type="ARBA" id="ARBA00039754"/>
    </source>
</evidence>
<dbReference type="InterPro" id="IPR013792">
    <property type="entry name" value="RNA3'P_cycl/enolpyr_Trfase_a/b"/>
</dbReference>
<dbReference type="InterPro" id="IPR036968">
    <property type="entry name" value="Enolpyruvate_Tfrase_sf"/>
</dbReference>
<comment type="pathway">
    <text evidence="2">Cell wall biogenesis; peptidoglycan biosynthesis.</text>
</comment>
<evidence type="ECO:0000313" key="16">
    <source>
        <dbReference type="EMBL" id="OGE64191.1"/>
    </source>
</evidence>
<dbReference type="PANTHER" id="PTHR43783:SF1">
    <property type="entry name" value="UDP-N-ACETYLGLUCOSAMINE 1-CARBOXYVINYLTRANSFERASE"/>
    <property type="match status" value="1"/>
</dbReference>
<organism evidence="16 17">
    <name type="scientific">Candidatus Daviesbacteria bacterium RIFCSPLOWO2_02_FULL_36_7</name>
    <dbReference type="NCBI Taxonomy" id="1797792"/>
    <lineage>
        <taxon>Bacteria</taxon>
        <taxon>Candidatus Daviesiibacteriota</taxon>
    </lineage>
</organism>
<evidence type="ECO:0000256" key="1">
    <source>
        <dbReference type="ARBA" id="ARBA00004496"/>
    </source>
</evidence>
<evidence type="ECO:0000256" key="6">
    <source>
        <dbReference type="ARBA" id="ARBA00022960"/>
    </source>
</evidence>
<dbReference type="CDD" id="cd01555">
    <property type="entry name" value="UdpNAET"/>
    <property type="match status" value="1"/>
</dbReference>
<evidence type="ECO:0000256" key="14">
    <source>
        <dbReference type="NCBIfam" id="TIGR01072"/>
    </source>
</evidence>
<keyword evidence="4" id="KW-0132">Cell division</keyword>
<dbReference type="GO" id="GO:0009252">
    <property type="term" value="P:peptidoglycan biosynthetic process"/>
    <property type="evidence" value="ECO:0007669"/>
    <property type="project" value="UniProtKB-UniRule"/>
</dbReference>
<feature type="domain" description="Enolpyruvate transferase" evidence="15">
    <location>
        <begin position="6"/>
        <end position="407"/>
    </location>
</feature>
<dbReference type="PANTHER" id="PTHR43783">
    <property type="entry name" value="UDP-N-ACETYLGLUCOSAMINE 1-CARBOXYVINYLTRANSFERASE"/>
    <property type="match status" value="1"/>
</dbReference>
<evidence type="ECO:0000256" key="4">
    <source>
        <dbReference type="ARBA" id="ARBA00022618"/>
    </source>
</evidence>
<sequence>MKYIIEGGHRLTGKIRISGNKNSVFPCIAAALLTQEEVLLENISDLKDTEVLIQILKRLGVAAEKNQSTVTIKALEIKHFSLPGDLMFKLRGSIVLVGALLGRLDKVTFYHPGGDIIGKRSIETHLEGFKALGVSIKKSDLKFSLTSEQKGQEDLDIFLSEASVTATENLILASVLGGRTVTLRNCAKEPHILDLCQMLLAMGAKIEGTGTDTLKITGVDKLRGTKFRVGADYIEAGTYIVAAAVTGGEVKLEGLEEIYLEPVLAPLKAFGINIQQENGNILVRASKLKSTSKLITNIWPGFPTDLMSVAIVLATQSKGVILCHDWMYEGRMFFIDKLITMGAKITLADPHRVLIYGPSRLRGRSLETPDIRAGMALVVAVLAAKGKSVINQAELIERGYEDVATKLRSLGADIKRVEL</sequence>
<dbReference type="GO" id="GO:0051301">
    <property type="term" value="P:cell division"/>
    <property type="evidence" value="ECO:0007669"/>
    <property type="project" value="UniProtKB-KW"/>
</dbReference>
<comment type="subcellular location">
    <subcellularLocation>
        <location evidence="1">Cytoplasm</location>
    </subcellularLocation>
</comment>
<keyword evidence="9" id="KW-0961">Cell wall biogenesis/degradation</keyword>